<proteinExistence type="predicted"/>
<dbReference type="EMBL" id="BRXW01000345">
    <property type="protein sequence ID" value="GMI18768.1"/>
    <property type="molecule type" value="Genomic_DNA"/>
</dbReference>
<keyword evidence="1" id="KW-0472">Membrane</keyword>
<keyword evidence="3" id="KW-1185">Reference proteome</keyword>
<comment type="caution">
    <text evidence="2">The sequence shown here is derived from an EMBL/GenBank/DDBJ whole genome shotgun (WGS) entry which is preliminary data.</text>
</comment>
<evidence type="ECO:0000256" key="1">
    <source>
        <dbReference type="SAM" id="Phobius"/>
    </source>
</evidence>
<protein>
    <submittedName>
        <fullName evidence="2">Uncharacterized protein</fullName>
    </submittedName>
</protein>
<feature type="transmembrane region" description="Helical" evidence="1">
    <location>
        <begin position="134"/>
        <end position="152"/>
    </location>
</feature>
<keyword evidence="1" id="KW-1133">Transmembrane helix</keyword>
<evidence type="ECO:0000313" key="3">
    <source>
        <dbReference type="Proteomes" id="UP001165122"/>
    </source>
</evidence>
<dbReference type="AlphaFoldDB" id="A0A9W7L0H4"/>
<dbReference type="Proteomes" id="UP001165122">
    <property type="component" value="Unassembled WGS sequence"/>
</dbReference>
<name>A0A9W7L0H4_9STRA</name>
<organism evidence="2 3">
    <name type="scientific">Triparma laevis f. longispina</name>
    <dbReference type="NCBI Taxonomy" id="1714387"/>
    <lineage>
        <taxon>Eukaryota</taxon>
        <taxon>Sar</taxon>
        <taxon>Stramenopiles</taxon>
        <taxon>Ochrophyta</taxon>
        <taxon>Bolidophyceae</taxon>
        <taxon>Parmales</taxon>
        <taxon>Triparmaceae</taxon>
        <taxon>Triparma</taxon>
    </lineage>
</organism>
<accession>A0A9W7L0H4</accession>
<keyword evidence="1" id="KW-0812">Transmembrane</keyword>
<gene>
    <name evidence="2" type="ORF">TrLO_g14389</name>
</gene>
<dbReference type="OrthoDB" id="46623at2759"/>
<sequence>MAEFSQSASNTLTSLKSRDPYSSWTLSNYINTKGEKLLFLKKRGIAVHSKPHKTIWLRAHDNAICGSETAFVSPESVLVTGDLKLPQPSPRRETSTENNGDGDFVSQCTALLEKMKEKMKEGQFDFFDPNHRHFPFIVIFGLFSIFVGVKLIRVFRSFIWLLPLFFVLKSTIPSIESFDAKKELKRVLRKDHLPEEHSEKPKGWLEKMATKAVASLAGEAMTAAGYTIKFDTFLSCVRIAEVELDLDRSTCVWIGVVNKWYFLRQVTKKDKKNKRD</sequence>
<reference evidence="3" key="1">
    <citation type="journal article" date="2023" name="Commun. Biol.">
        <title>Genome analysis of Parmales, the sister group of diatoms, reveals the evolutionary specialization of diatoms from phago-mixotrophs to photoautotrophs.</title>
        <authorList>
            <person name="Ban H."/>
            <person name="Sato S."/>
            <person name="Yoshikawa S."/>
            <person name="Yamada K."/>
            <person name="Nakamura Y."/>
            <person name="Ichinomiya M."/>
            <person name="Sato N."/>
            <person name="Blanc-Mathieu R."/>
            <person name="Endo H."/>
            <person name="Kuwata A."/>
            <person name="Ogata H."/>
        </authorList>
    </citation>
    <scope>NUCLEOTIDE SEQUENCE [LARGE SCALE GENOMIC DNA]</scope>
    <source>
        <strain evidence="3">NIES 3700</strain>
    </source>
</reference>
<evidence type="ECO:0000313" key="2">
    <source>
        <dbReference type="EMBL" id="GMI18768.1"/>
    </source>
</evidence>